<dbReference type="STRING" id="195913.SAMN04488004_107198"/>
<keyword evidence="3" id="KW-1185">Reference proteome</keyword>
<gene>
    <name evidence="2" type="ORF">SAMN04488004_107198</name>
</gene>
<sequence>MPTLPIEKVQDYPRPPRLEDVSQQLRLIGKPRQNHSASRPSAHRIFYQSQHRHRVDQFADLLQHSTLRIAAQHTRAADPAARSWPRSSHMNLTRSDRPLLQCGHDSSPAPLTD</sequence>
<reference evidence="2 3" key="1">
    <citation type="submission" date="2016-10" db="EMBL/GenBank/DDBJ databases">
        <authorList>
            <person name="de Groot N.N."/>
        </authorList>
    </citation>
    <scope>NUCLEOTIDE SEQUENCE [LARGE SCALE GENOMIC DNA]</scope>
    <source>
        <strain evidence="2 3">DSM 16199</strain>
    </source>
</reference>
<organism evidence="2 3">
    <name type="scientific">Loktanella salsilacus</name>
    <dbReference type="NCBI Taxonomy" id="195913"/>
    <lineage>
        <taxon>Bacteria</taxon>
        <taxon>Pseudomonadati</taxon>
        <taxon>Pseudomonadota</taxon>
        <taxon>Alphaproteobacteria</taxon>
        <taxon>Rhodobacterales</taxon>
        <taxon>Roseobacteraceae</taxon>
        <taxon>Loktanella</taxon>
    </lineage>
</organism>
<evidence type="ECO:0000256" key="1">
    <source>
        <dbReference type="SAM" id="MobiDB-lite"/>
    </source>
</evidence>
<dbReference type="EMBL" id="FOTF01000007">
    <property type="protein sequence ID" value="SFL09390.1"/>
    <property type="molecule type" value="Genomic_DNA"/>
</dbReference>
<name>A0A1I4EWA7_9RHOB</name>
<evidence type="ECO:0000313" key="2">
    <source>
        <dbReference type="EMBL" id="SFL09390.1"/>
    </source>
</evidence>
<dbReference type="Proteomes" id="UP000199550">
    <property type="component" value="Unassembled WGS sequence"/>
</dbReference>
<protein>
    <submittedName>
        <fullName evidence="2">Uncharacterized protein</fullName>
    </submittedName>
</protein>
<proteinExistence type="predicted"/>
<accession>A0A1I4EWA7</accession>
<evidence type="ECO:0000313" key="3">
    <source>
        <dbReference type="Proteomes" id="UP000199550"/>
    </source>
</evidence>
<dbReference type="AlphaFoldDB" id="A0A1I4EWA7"/>
<feature type="region of interest" description="Disordered" evidence="1">
    <location>
        <begin position="74"/>
        <end position="113"/>
    </location>
</feature>